<evidence type="ECO:0000256" key="8">
    <source>
        <dbReference type="ARBA" id="ARBA00023065"/>
    </source>
</evidence>
<organism evidence="12">
    <name type="scientific">marine sediment metagenome</name>
    <dbReference type="NCBI Taxonomy" id="412755"/>
    <lineage>
        <taxon>unclassified sequences</taxon>
        <taxon>metagenomes</taxon>
        <taxon>ecological metagenomes</taxon>
    </lineage>
</organism>
<dbReference type="Pfam" id="PF00119">
    <property type="entry name" value="ATP-synt_A"/>
    <property type="match status" value="1"/>
</dbReference>
<evidence type="ECO:0000256" key="9">
    <source>
        <dbReference type="ARBA" id="ARBA00023136"/>
    </source>
</evidence>
<evidence type="ECO:0008006" key="13">
    <source>
        <dbReference type="Google" id="ProtNLM"/>
    </source>
</evidence>
<dbReference type="GO" id="GO:0045259">
    <property type="term" value="C:proton-transporting ATP synthase complex"/>
    <property type="evidence" value="ECO:0007669"/>
    <property type="project" value="UniProtKB-KW"/>
</dbReference>
<name>X1G9C2_9ZZZZ</name>
<keyword evidence="7 11" id="KW-1133">Transmembrane helix</keyword>
<dbReference type="InterPro" id="IPR045083">
    <property type="entry name" value="ATP_synth_F0_asu_bact/mt"/>
</dbReference>
<dbReference type="Gene3D" id="1.20.120.220">
    <property type="entry name" value="ATP synthase, F0 complex, subunit A"/>
    <property type="match status" value="1"/>
</dbReference>
<keyword evidence="5 11" id="KW-0812">Transmembrane</keyword>
<comment type="subcellular location">
    <subcellularLocation>
        <location evidence="1">Membrane</location>
        <topology evidence="1">Multi-pass membrane protein</topology>
    </subcellularLocation>
</comment>
<evidence type="ECO:0000256" key="4">
    <source>
        <dbReference type="ARBA" id="ARBA00022547"/>
    </source>
</evidence>
<evidence type="ECO:0000256" key="2">
    <source>
        <dbReference type="ARBA" id="ARBA00006810"/>
    </source>
</evidence>
<evidence type="ECO:0000256" key="5">
    <source>
        <dbReference type="ARBA" id="ARBA00022692"/>
    </source>
</evidence>
<feature type="non-terminal residue" evidence="12">
    <location>
        <position position="1"/>
    </location>
</feature>
<feature type="transmembrane region" description="Helical" evidence="11">
    <location>
        <begin position="110"/>
        <end position="128"/>
    </location>
</feature>
<feature type="transmembrane region" description="Helical" evidence="11">
    <location>
        <begin position="173"/>
        <end position="193"/>
    </location>
</feature>
<dbReference type="AlphaFoldDB" id="X1G9C2"/>
<keyword evidence="8" id="KW-0406">Ion transport</keyword>
<keyword evidence="9 11" id="KW-0472">Membrane</keyword>
<keyword evidence="3" id="KW-0813">Transport</keyword>
<dbReference type="PANTHER" id="PTHR11410">
    <property type="entry name" value="ATP SYNTHASE SUBUNIT A"/>
    <property type="match status" value="1"/>
</dbReference>
<accession>X1G9C2</accession>
<reference evidence="12" key="1">
    <citation type="journal article" date="2014" name="Front. Microbiol.">
        <title>High frequency of phylogenetically diverse reductive dehalogenase-homologous genes in deep subseafloor sedimentary metagenomes.</title>
        <authorList>
            <person name="Kawai M."/>
            <person name="Futagami T."/>
            <person name="Toyoda A."/>
            <person name="Takaki Y."/>
            <person name="Nishi S."/>
            <person name="Hori S."/>
            <person name="Arai W."/>
            <person name="Tsubouchi T."/>
            <person name="Morono Y."/>
            <person name="Uchiyama I."/>
            <person name="Ito T."/>
            <person name="Fujiyama A."/>
            <person name="Inagaki F."/>
            <person name="Takami H."/>
        </authorList>
    </citation>
    <scope>NUCLEOTIDE SEQUENCE</scope>
    <source>
        <strain evidence="12">Expedition CK06-06</strain>
    </source>
</reference>
<dbReference type="InterPro" id="IPR035908">
    <property type="entry name" value="F0_ATP_A_sf"/>
</dbReference>
<sequence length="288" mass="33112">QYDEQTEHADNAEEEGFSPSDFVFDHILDAYEWHILSYDDFHLSIPLPVIIYSDTKGLNVFMFNRFHHGHEDYKGFRFESHGENKGNIVEILEDGSTALPMLDLSFSKNVLAIMFSLILLLWVFLSVAKAYSRRPDKAPTGMQNLLEPIILFIRDDIARPSIGEHKYEKFMPFLLTVFFFIWFNNMIGLIPIFPGGANVTGNISVTMVLALFTFVITTISGNRNYWKHIFNMPGVPWWIKFPVPLMPVIEIIGMMTKPFVLMIRLFANITAGHIIVLGFFSLIFIFGE</sequence>
<feature type="transmembrane region" description="Helical" evidence="11">
    <location>
        <begin position="199"/>
        <end position="219"/>
    </location>
</feature>
<evidence type="ECO:0000313" key="12">
    <source>
        <dbReference type="EMBL" id="GAH54486.1"/>
    </source>
</evidence>
<dbReference type="EMBL" id="BARU01019588">
    <property type="protein sequence ID" value="GAH54486.1"/>
    <property type="molecule type" value="Genomic_DNA"/>
</dbReference>
<dbReference type="InterPro" id="IPR000568">
    <property type="entry name" value="ATP_synth_F0_asu"/>
</dbReference>
<dbReference type="PANTHER" id="PTHR11410:SF0">
    <property type="entry name" value="ATP SYNTHASE SUBUNIT A"/>
    <property type="match status" value="1"/>
</dbReference>
<dbReference type="GO" id="GO:0046933">
    <property type="term" value="F:proton-transporting ATP synthase activity, rotational mechanism"/>
    <property type="evidence" value="ECO:0007669"/>
    <property type="project" value="TreeGrafter"/>
</dbReference>
<dbReference type="PRINTS" id="PR00123">
    <property type="entry name" value="ATPASEA"/>
</dbReference>
<keyword evidence="6" id="KW-0375">Hydrogen ion transport</keyword>
<gene>
    <name evidence="12" type="ORF">S03H2_32248</name>
</gene>
<evidence type="ECO:0000256" key="10">
    <source>
        <dbReference type="ARBA" id="ARBA00023310"/>
    </source>
</evidence>
<comment type="caution">
    <text evidence="12">The sequence shown here is derived from an EMBL/GenBank/DDBJ whole genome shotgun (WGS) entry which is preliminary data.</text>
</comment>
<proteinExistence type="inferred from homology"/>
<keyword evidence="4" id="KW-0138">CF(0)</keyword>
<dbReference type="SUPFAM" id="SSF81336">
    <property type="entry name" value="F1F0 ATP synthase subunit A"/>
    <property type="match status" value="1"/>
</dbReference>
<feature type="transmembrane region" description="Helical" evidence="11">
    <location>
        <begin position="265"/>
        <end position="286"/>
    </location>
</feature>
<evidence type="ECO:0000256" key="3">
    <source>
        <dbReference type="ARBA" id="ARBA00022448"/>
    </source>
</evidence>
<evidence type="ECO:0000256" key="7">
    <source>
        <dbReference type="ARBA" id="ARBA00022989"/>
    </source>
</evidence>
<evidence type="ECO:0000256" key="1">
    <source>
        <dbReference type="ARBA" id="ARBA00004141"/>
    </source>
</evidence>
<protein>
    <recommendedName>
        <fullName evidence="13">ATP synthase subunit a</fullName>
    </recommendedName>
</protein>
<evidence type="ECO:0000256" key="11">
    <source>
        <dbReference type="SAM" id="Phobius"/>
    </source>
</evidence>
<feature type="non-terminal residue" evidence="12">
    <location>
        <position position="288"/>
    </location>
</feature>
<keyword evidence="10" id="KW-0066">ATP synthesis</keyword>
<dbReference type="CDD" id="cd00310">
    <property type="entry name" value="ATP-synt_Fo_a_6"/>
    <property type="match status" value="1"/>
</dbReference>
<comment type="similarity">
    <text evidence="2">Belongs to the ATPase A chain family.</text>
</comment>
<evidence type="ECO:0000256" key="6">
    <source>
        <dbReference type="ARBA" id="ARBA00022781"/>
    </source>
</evidence>